<dbReference type="InterPro" id="IPR004299">
    <property type="entry name" value="MBOAT_fam"/>
</dbReference>
<dbReference type="GO" id="GO:0042121">
    <property type="term" value="P:alginic acid biosynthetic process"/>
    <property type="evidence" value="ECO:0007669"/>
    <property type="project" value="InterPro"/>
</dbReference>
<dbReference type="EMBL" id="SLUK01000007">
    <property type="protein sequence ID" value="TCL43010.1"/>
    <property type="molecule type" value="Genomic_DNA"/>
</dbReference>
<dbReference type="PANTHER" id="PTHR13285">
    <property type="entry name" value="ACYLTRANSFERASE"/>
    <property type="match status" value="1"/>
</dbReference>
<feature type="transmembrane region" description="Helical" evidence="8">
    <location>
        <begin position="116"/>
        <end position="137"/>
    </location>
</feature>
<comment type="caution">
    <text evidence="9">The sequence shown here is derived from an EMBL/GenBank/DDBJ whole genome shotgun (WGS) entry which is preliminary data.</text>
</comment>
<comment type="similarity">
    <text evidence="2 7">Belongs to the membrane-bound acyltransferase family.</text>
</comment>
<reference evidence="9 10" key="1">
    <citation type="submission" date="2019-03" db="EMBL/GenBank/DDBJ databases">
        <title>Genomic Encyclopedia of Type Strains, Phase IV (KMG-IV): sequencing the most valuable type-strain genomes for metagenomic binning, comparative biology and taxonomic classification.</title>
        <authorList>
            <person name="Goeker M."/>
        </authorList>
    </citation>
    <scope>NUCLEOTIDE SEQUENCE [LARGE SCALE GENOMIC DNA]</scope>
    <source>
        <strain evidence="9 10">DSM 100433</strain>
    </source>
</reference>
<feature type="transmembrane region" description="Helical" evidence="8">
    <location>
        <begin position="352"/>
        <end position="369"/>
    </location>
</feature>
<keyword evidence="6 7" id="KW-0472">Membrane</keyword>
<name>A0A9X8Y848_9FIRM</name>
<dbReference type="RefSeq" id="WP_132084731.1">
    <property type="nucleotide sequence ID" value="NZ_SLUK01000007.1"/>
</dbReference>
<keyword evidence="3 7" id="KW-1003">Cell membrane</keyword>
<feature type="transmembrane region" description="Helical" evidence="8">
    <location>
        <begin position="397"/>
        <end position="419"/>
    </location>
</feature>
<evidence type="ECO:0000256" key="2">
    <source>
        <dbReference type="ARBA" id="ARBA00010323"/>
    </source>
</evidence>
<dbReference type="PIRSF" id="PIRSF016636">
    <property type="entry name" value="AlgI_DltB"/>
    <property type="match status" value="1"/>
</dbReference>
<sequence length="471" mass="54086">MVFSSTVFLFAFLPCLLVTYFLSGERYRNYVLLLFSLAFYGWGEPKFVFVMVAEVTVDYVAALLIGRCGGRNWRSKLLVALALALNLGLLVYFKYTGFLLQTLNAAFHTEIIIPNIVMPIGISFFTFQAMSYVIDVYRGQVFAQKNPANVLLYVSLFPQLVAGPIVRYSTIAQEINNRKTTVSDAAQGLERFILGMAKKLIVANNMGALADAVFKLTVLTTPVAWLGAIGYTLQIYFDFSAYSDMAIGLGRMFGFHFEENFRFPYISQSITEFWRRWHISLSTWFRDYLYIPLGGNRGSWLHNVFTLFVVWLTTGLWHGAAWNFVLWGLYYFVLLALEKFFLRGFLEKLPRLFRHAYTLLGVIFGWVLFRSDSLRGCARFLKAMLIPHVDLHGMDEFWVYVGRFWPFLILGVVFSMPVYDMVRRNIGAFLCVKVGDSIAAGMKYAVLLGLFYVCVLFLVNSTYNPFIYFRF</sequence>
<evidence type="ECO:0000256" key="6">
    <source>
        <dbReference type="ARBA" id="ARBA00023136"/>
    </source>
</evidence>
<evidence type="ECO:0000256" key="1">
    <source>
        <dbReference type="ARBA" id="ARBA00004651"/>
    </source>
</evidence>
<dbReference type="Proteomes" id="UP000294682">
    <property type="component" value="Unassembled WGS sequence"/>
</dbReference>
<keyword evidence="7" id="KW-0012">Acyltransferase</keyword>
<dbReference type="AlphaFoldDB" id="A0A9X8Y848"/>
<proteinExistence type="inferred from homology"/>
<dbReference type="InterPro" id="IPR024194">
    <property type="entry name" value="Ac/AlaTfrase_AlgI/DltB"/>
</dbReference>
<keyword evidence="5 8" id="KW-1133">Transmembrane helix</keyword>
<evidence type="ECO:0000313" key="10">
    <source>
        <dbReference type="Proteomes" id="UP000294682"/>
    </source>
</evidence>
<dbReference type="Pfam" id="PF03062">
    <property type="entry name" value="MBOAT"/>
    <property type="match status" value="1"/>
</dbReference>
<feature type="transmembrane region" description="Helical" evidence="8">
    <location>
        <begin position="440"/>
        <end position="459"/>
    </location>
</feature>
<feature type="transmembrane region" description="Helical" evidence="8">
    <location>
        <begin position="77"/>
        <end position="96"/>
    </location>
</feature>
<organism evidence="9 10">
    <name type="scientific">Harryflintia acetispora</name>
    <dbReference type="NCBI Taxonomy" id="1849041"/>
    <lineage>
        <taxon>Bacteria</taxon>
        <taxon>Bacillati</taxon>
        <taxon>Bacillota</taxon>
        <taxon>Clostridia</taxon>
        <taxon>Eubacteriales</taxon>
        <taxon>Oscillospiraceae</taxon>
        <taxon>Harryflintia</taxon>
    </lineage>
</organism>
<protein>
    <submittedName>
        <fullName evidence="9">Alginate O-acetyltransferase complex protein AlgI</fullName>
    </submittedName>
</protein>
<keyword evidence="4 8" id="KW-0812">Transmembrane</keyword>
<evidence type="ECO:0000256" key="8">
    <source>
        <dbReference type="SAM" id="Phobius"/>
    </source>
</evidence>
<dbReference type="PIRSF" id="PIRSF500217">
    <property type="entry name" value="AlgI"/>
    <property type="match status" value="1"/>
</dbReference>
<keyword evidence="10" id="KW-1185">Reference proteome</keyword>
<dbReference type="GO" id="GO:0016746">
    <property type="term" value="F:acyltransferase activity"/>
    <property type="evidence" value="ECO:0007669"/>
    <property type="project" value="UniProtKB-KW"/>
</dbReference>
<evidence type="ECO:0000256" key="3">
    <source>
        <dbReference type="ARBA" id="ARBA00022475"/>
    </source>
</evidence>
<accession>A0A9X8Y848</accession>
<dbReference type="InterPro" id="IPR051085">
    <property type="entry name" value="MB_O-acyltransferase"/>
</dbReference>
<keyword evidence="7" id="KW-0808">Transferase</keyword>
<dbReference type="InterPro" id="IPR028362">
    <property type="entry name" value="AlgI"/>
</dbReference>
<dbReference type="GO" id="GO:0005886">
    <property type="term" value="C:plasma membrane"/>
    <property type="evidence" value="ECO:0007669"/>
    <property type="project" value="UniProtKB-SubCell"/>
</dbReference>
<gene>
    <name evidence="9" type="ORF">EDD78_107112</name>
</gene>
<dbReference type="PANTHER" id="PTHR13285:SF18">
    <property type="entry name" value="PROTEIN-CYSTEINE N-PALMITOYLTRANSFERASE RASP"/>
    <property type="match status" value="1"/>
</dbReference>
<evidence type="ECO:0000313" key="9">
    <source>
        <dbReference type="EMBL" id="TCL43010.1"/>
    </source>
</evidence>
<evidence type="ECO:0000256" key="5">
    <source>
        <dbReference type="ARBA" id="ARBA00022989"/>
    </source>
</evidence>
<comment type="subcellular location">
    <subcellularLocation>
        <location evidence="1">Cell membrane</location>
        <topology evidence="1">Multi-pass membrane protein</topology>
    </subcellularLocation>
</comment>
<evidence type="ECO:0000256" key="7">
    <source>
        <dbReference type="PIRNR" id="PIRNR016636"/>
    </source>
</evidence>
<evidence type="ECO:0000256" key="4">
    <source>
        <dbReference type="ARBA" id="ARBA00022692"/>
    </source>
</evidence>